<sequence length="295" mass="31626">MTGLALGALLGAGLVLIMRTVLKPNRVLADAISPYVGSGVSVTRNLTQEIWQKAHVILTDGEWAPWGSNLENFRKLRQSASPTSLANFRRSQISTAGLFLIVALIWIGLRLASEGSLSLFLTILITIGAFVVGGWYAKWQLASKAAKRISIIEAQLPAVLDLLAFAVSAGEPVFLATHRIANTCSGPLVDELQTLVNAVNSGENLSQALTKLDLEIASQSLRRAIRALNLALERGTPLAQVLRAQAADARAHEARILLILAGRKETAMMLPVVFLILPMIVAVALYPGMVALQVL</sequence>
<dbReference type="InterPro" id="IPR018076">
    <property type="entry name" value="T2SS_GspF_dom"/>
</dbReference>
<evidence type="ECO:0000256" key="2">
    <source>
        <dbReference type="ARBA" id="ARBA00022475"/>
    </source>
</evidence>
<dbReference type="PANTHER" id="PTHR35007:SF4">
    <property type="entry name" value="CONSERVED TRANSMEMBRANE PROTEIN-RELATED"/>
    <property type="match status" value="1"/>
</dbReference>
<dbReference type="EMBL" id="CAFBQG010000014">
    <property type="protein sequence ID" value="CAB5044981.1"/>
    <property type="molecule type" value="Genomic_DNA"/>
</dbReference>
<feature type="transmembrane region" description="Helical" evidence="6">
    <location>
        <begin position="119"/>
        <end position="137"/>
    </location>
</feature>
<dbReference type="AlphaFoldDB" id="A0A6J5ZRV3"/>
<dbReference type="PANTHER" id="PTHR35007">
    <property type="entry name" value="INTEGRAL MEMBRANE PROTEIN-RELATED"/>
    <property type="match status" value="1"/>
</dbReference>
<evidence type="ECO:0000313" key="9">
    <source>
        <dbReference type="EMBL" id="CAB4344112.1"/>
    </source>
</evidence>
<feature type="domain" description="Type II secretion system protein GspF" evidence="7">
    <location>
        <begin position="160"/>
        <end position="284"/>
    </location>
</feature>
<gene>
    <name evidence="10" type="ORF">UFOPK2648_01234</name>
    <name evidence="11" type="ORF">UFOPK2824_00289</name>
    <name evidence="12" type="ORF">UFOPK3037_00411</name>
    <name evidence="13" type="ORF">UFOPK3278_00297</name>
    <name evidence="8" type="ORF">UFOPK3406_00513</name>
    <name evidence="9" type="ORF">UFOPK3925_01331</name>
    <name evidence="14" type="ORF">UFOPK4097_00873</name>
    <name evidence="15" type="ORF">UFOPK4301_00207</name>
</gene>
<organism evidence="9">
    <name type="scientific">freshwater metagenome</name>
    <dbReference type="NCBI Taxonomy" id="449393"/>
    <lineage>
        <taxon>unclassified sequences</taxon>
        <taxon>metagenomes</taxon>
        <taxon>ecological metagenomes</taxon>
    </lineage>
</organism>
<evidence type="ECO:0000259" key="7">
    <source>
        <dbReference type="Pfam" id="PF00482"/>
    </source>
</evidence>
<keyword evidence="5 6" id="KW-0472">Membrane</keyword>
<evidence type="ECO:0000313" key="14">
    <source>
        <dbReference type="EMBL" id="CAB5020000.1"/>
    </source>
</evidence>
<dbReference type="EMBL" id="CAEZZD010000027">
    <property type="protein sequence ID" value="CAB4743358.1"/>
    <property type="molecule type" value="Genomic_DNA"/>
</dbReference>
<protein>
    <submittedName>
        <fullName evidence="9">Unannotated protein</fullName>
    </submittedName>
</protein>
<dbReference type="EMBL" id="CAFBPK010000012">
    <property type="protein sequence ID" value="CAB5020000.1"/>
    <property type="molecule type" value="Genomic_DNA"/>
</dbReference>
<evidence type="ECO:0000313" key="11">
    <source>
        <dbReference type="EMBL" id="CAB4743358.1"/>
    </source>
</evidence>
<feature type="transmembrane region" description="Helical" evidence="6">
    <location>
        <begin position="267"/>
        <end position="286"/>
    </location>
</feature>
<comment type="subcellular location">
    <subcellularLocation>
        <location evidence="1">Cell membrane</location>
        <topology evidence="1">Multi-pass membrane protein</topology>
    </subcellularLocation>
</comment>
<keyword evidence="4 6" id="KW-1133">Transmembrane helix</keyword>
<feature type="transmembrane region" description="Helical" evidence="6">
    <location>
        <begin position="93"/>
        <end position="112"/>
    </location>
</feature>
<evidence type="ECO:0000313" key="15">
    <source>
        <dbReference type="EMBL" id="CAB5044981.1"/>
    </source>
</evidence>
<evidence type="ECO:0000313" key="10">
    <source>
        <dbReference type="EMBL" id="CAB4717560.1"/>
    </source>
</evidence>
<dbReference type="GO" id="GO:0005886">
    <property type="term" value="C:plasma membrane"/>
    <property type="evidence" value="ECO:0007669"/>
    <property type="project" value="UniProtKB-SubCell"/>
</dbReference>
<evidence type="ECO:0000256" key="3">
    <source>
        <dbReference type="ARBA" id="ARBA00022692"/>
    </source>
</evidence>
<dbReference type="Pfam" id="PF00482">
    <property type="entry name" value="T2SSF"/>
    <property type="match status" value="1"/>
</dbReference>
<dbReference type="EMBL" id="CAEZYC010000094">
    <property type="protein sequence ID" value="CAB4717560.1"/>
    <property type="molecule type" value="Genomic_DNA"/>
</dbReference>
<evidence type="ECO:0000256" key="4">
    <source>
        <dbReference type="ARBA" id="ARBA00022989"/>
    </source>
</evidence>
<evidence type="ECO:0000313" key="12">
    <source>
        <dbReference type="EMBL" id="CAB4797730.1"/>
    </source>
</evidence>
<keyword evidence="3 6" id="KW-0812">Transmembrane</keyword>
<dbReference type="EMBL" id="CAFBIX010000005">
    <property type="protein sequence ID" value="CAB4846392.1"/>
    <property type="molecule type" value="Genomic_DNA"/>
</dbReference>
<evidence type="ECO:0000256" key="6">
    <source>
        <dbReference type="SAM" id="Phobius"/>
    </source>
</evidence>
<name>A0A6J5ZRV3_9ZZZZ</name>
<proteinExistence type="predicted"/>
<evidence type="ECO:0000256" key="5">
    <source>
        <dbReference type="ARBA" id="ARBA00023136"/>
    </source>
</evidence>
<accession>A0A6J5ZRV3</accession>
<evidence type="ECO:0000256" key="1">
    <source>
        <dbReference type="ARBA" id="ARBA00004651"/>
    </source>
</evidence>
<dbReference type="EMBL" id="CAFAAO010000004">
    <property type="protein sequence ID" value="CAB4797730.1"/>
    <property type="molecule type" value="Genomic_DNA"/>
</dbReference>
<dbReference type="EMBL" id="CAESAI010000008">
    <property type="protein sequence ID" value="CAB4334974.1"/>
    <property type="molecule type" value="Genomic_DNA"/>
</dbReference>
<dbReference type="EMBL" id="CAESAD010000012">
    <property type="protein sequence ID" value="CAB4344112.1"/>
    <property type="molecule type" value="Genomic_DNA"/>
</dbReference>
<keyword evidence="2" id="KW-1003">Cell membrane</keyword>
<evidence type="ECO:0000313" key="8">
    <source>
        <dbReference type="EMBL" id="CAB4334974.1"/>
    </source>
</evidence>
<evidence type="ECO:0000313" key="13">
    <source>
        <dbReference type="EMBL" id="CAB4846392.1"/>
    </source>
</evidence>
<reference evidence="9" key="1">
    <citation type="submission" date="2020-05" db="EMBL/GenBank/DDBJ databases">
        <authorList>
            <person name="Chiriac C."/>
            <person name="Salcher M."/>
            <person name="Ghai R."/>
            <person name="Kavagutti S V."/>
        </authorList>
    </citation>
    <scope>NUCLEOTIDE SEQUENCE</scope>
</reference>